<keyword evidence="3" id="KW-1185">Reference proteome</keyword>
<gene>
    <name evidence="2" type="ORF">CV103_10365</name>
</gene>
<sequence length="171" mass="18578">MMTYLQAITIFHTAISFVAIAAGFVAVAGLFRGGAYRAWTSLFLVTAIATSVTGFFFPFNGVTPAIVTGVVALIVLAFVLLAYRRFRLVGAWRWIYAAGMVASLYLLVFVGVVQAFLKVPSLHSLAPTGAERPFQLTQLAVLLLFVLIGLMAAIRYRPVPVAVPVRREPSR</sequence>
<dbReference type="RefSeq" id="WP_107394860.1">
    <property type="nucleotide sequence ID" value="NZ_PHHF01000043.1"/>
</dbReference>
<evidence type="ECO:0008006" key="4">
    <source>
        <dbReference type="Google" id="ProtNLM"/>
    </source>
</evidence>
<keyword evidence="1" id="KW-1133">Transmembrane helix</keyword>
<feature type="transmembrane region" description="Helical" evidence="1">
    <location>
        <begin position="38"/>
        <end position="59"/>
    </location>
</feature>
<proteinExistence type="predicted"/>
<feature type="transmembrane region" description="Helical" evidence="1">
    <location>
        <begin position="65"/>
        <end position="83"/>
    </location>
</feature>
<dbReference type="AlphaFoldDB" id="A0A2T4HZK2"/>
<feature type="transmembrane region" description="Helical" evidence="1">
    <location>
        <begin position="95"/>
        <end position="116"/>
    </location>
</feature>
<reference evidence="2 3" key="1">
    <citation type="submission" date="2017-11" db="EMBL/GenBank/DDBJ databases">
        <title>Sphingomonas oleivorans sp. nov., isolated from oil-contaminated soil.</title>
        <authorList>
            <person name="Wang L."/>
            <person name="Chen L."/>
        </authorList>
    </citation>
    <scope>NUCLEOTIDE SEQUENCE [LARGE SCALE GENOMIC DNA]</scope>
    <source>
        <strain evidence="2 3">K101</strain>
    </source>
</reference>
<keyword evidence="1" id="KW-0812">Transmembrane</keyword>
<dbReference type="Proteomes" id="UP000241206">
    <property type="component" value="Unassembled WGS sequence"/>
</dbReference>
<feature type="transmembrane region" description="Helical" evidence="1">
    <location>
        <begin position="136"/>
        <end position="156"/>
    </location>
</feature>
<comment type="caution">
    <text evidence="2">The sequence shown here is derived from an EMBL/GenBank/DDBJ whole genome shotgun (WGS) entry which is preliminary data.</text>
</comment>
<evidence type="ECO:0000256" key="1">
    <source>
        <dbReference type="SAM" id="Phobius"/>
    </source>
</evidence>
<dbReference type="EMBL" id="PHHF01000043">
    <property type="protein sequence ID" value="PTD21654.1"/>
    <property type="molecule type" value="Genomic_DNA"/>
</dbReference>
<protein>
    <recommendedName>
        <fullName evidence="4">DUF2306 domain-containing protein</fullName>
    </recommendedName>
</protein>
<accession>A0A2T4HZK2</accession>
<evidence type="ECO:0000313" key="2">
    <source>
        <dbReference type="EMBL" id="PTD21654.1"/>
    </source>
</evidence>
<name>A0A2T4HZK2_9SPHN</name>
<feature type="transmembrane region" description="Helical" evidence="1">
    <location>
        <begin position="6"/>
        <end position="31"/>
    </location>
</feature>
<evidence type="ECO:0000313" key="3">
    <source>
        <dbReference type="Proteomes" id="UP000241206"/>
    </source>
</evidence>
<keyword evidence="1" id="KW-0472">Membrane</keyword>
<organism evidence="2 3">
    <name type="scientific">Edaphosphingomonas fennica</name>
    <dbReference type="NCBI Taxonomy" id="114404"/>
    <lineage>
        <taxon>Bacteria</taxon>
        <taxon>Pseudomonadati</taxon>
        <taxon>Pseudomonadota</taxon>
        <taxon>Alphaproteobacteria</taxon>
        <taxon>Sphingomonadales</taxon>
        <taxon>Rhizorhabdaceae</taxon>
        <taxon>Edaphosphingomonas</taxon>
    </lineage>
</organism>